<name>A0ABY7BX86_9HYPH</name>
<dbReference type="SUPFAM" id="SSF88723">
    <property type="entry name" value="PIN domain-like"/>
    <property type="match status" value="1"/>
</dbReference>
<protein>
    <submittedName>
        <fullName evidence="1">VapC toxin family PIN domain ribonuclease</fullName>
    </submittedName>
</protein>
<dbReference type="RefSeq" id="WP_268880043.1">
    <property type="nucleotide sequence ID" value="NZ_CP114029.1"/>
</dbReference>
<dbReference type="Proteomes" id="UP001164020">
    <property type="component" value="Chromosome"/>
</dbReference>
<proteinExistence type="predicted"/>
<dbReference type="Gene3D" id="3.40.50.1010">
    <property type="entry name" value="5'-nuclease"/>
    <property type="match status" value="1"/>
</dbReference>
<keyword evidence="2" id="KW-1185">Reference proteome</keyword>
<evidence type="ECO:0000313" key="2">
    <source>
        <dbReference type="Proteomes" id="UP001164020"/>
    </source>
</evidence>
<evidence type="ECO:0000313" key="1">
    <source>
        <dbReference type="EMBL" id="WAP67581.1"/>
    </source>
</evidence>
<sequence length="124" mass="13902">MIIADTSIWVDHLRLGDDVLADLLLANQIAGHPYVIAELALGSIRDRDKFLAMIEGLPTVLPTPLPDLREHIEQHRLYRRGIGFVDVALVTICLSDPNLRLWTRDKRLASIALELQIAFSPQAD</sequence>
<dbReference type="InterPro" id="IPR029060">
    <property type="entry name" value="PIN-like_dom_sf"/>
</dbReference>
<organism evidence="1 2">
    <name type="scientific">Jiella pelagia</name>
    <dbReference type="NCBI Taxonomy" id="2986949"/>
    <lineage>
        <taxon>Bacteria</taxon>
        <taxon>Pseudomonadati</taxon>
        <taxon>Pseudomonadota</taxon>
        <taxon>Alphaproteobacteria</taxon>
        <taxon>Hyphomicrobiales</taxon>
        <taxon>Aurantimonadaceae</taxon>
        <taxon>Jiella</taxon>
    </lineage>
</organism>
<reference evidence="1" key="1">
    <citation type="submission" date="2022-12" db="EMBL/GenBank/DDBJ databases">
        <title>Jiella pelagia sp. nov., isolated from phosphonate enriched culture of Northwest Pacific surface seawater.</title>
        <authorList>
            <person name="Shin D.Y."/>
            <person name="Hwang C.Y."/>
        </authorList>
    </citation>
    <scope>NUCLEOTIDE SEQUENCE</scope>
    <source>
        <strain evidence="1">HL-NP1</strain>
    </source>
</reference>
<dbReference type="EMBL" id="CP114029">
    <property type="protein sequence ID" value="WAP67581.1"/>
    <property type="molecule type" value="Genomic_DNA"/>
</dbReference>
<gene>
    <name evidence="1" type="ORF">OH818_19045</name>
</gene>
<accession>A0ABY7BX86</accession>